<dbReference type="AlphaFoldDB" id="A0A089NNV5"/>
<proteinExistence type="predicted"/>
<evidence type="ECO:0000313" key="3">
    <source>
        <dbReference type="Proteomes" id="UP000029500"/>
    </source>
</evidence>
<organism evidence="2 3">
    <name type="scientific">Paenibacillus graminis</name>
    <dbReference type="NCBI Taxonomy" id="189425"/>
    <lineage>
        <taxon>Bacteria</taxon>
        <taxon>Bacillati</taxon>
        <taxon>Bacillota</taxon>
        <taxon>Bacilli</taxon>
        <taxon>Bacillales</taxon>
        <taxon>Paenibacillaceae</taxon>
        <taxon>Paenibacillus</taxon>
    </lineage>
</organism>
<dbReference type="OrthoDB" id="2608048at2"/>
<reference evidence="2 3" key="1">
    <citation type="submission" date="2014-08" db="EMBL/GenBank/DDBJ databases">
        <title>Comparative genomics of the Paenibacillus odorifer group.</title>
        <authorList>
            <person name="den Bakker H.C."/>
            <person name="Tsai Y.-C."/>
            <person name="Martin N."/>
            <person name="Korlach J."/>
            <person name="Wiedmann M."/>
        </authorList>
    </citation>
    <scope>NUCLEOTIDE SEQUENCE [LARGE SCALE GENOMIC DNA]</scope>
    <source>
        <strain evidence="2 3">DSM 15220</strain>
    </source>
</reference>
<dbReference type="HOGENOM" id="CLU_125959_0_0_9"/>
<feature type="chain" id="PRO_5001847873" description="Lipoprotein" evidence="1">
    <location>
        <begin position="24"/>
        <end position="152"/>
    </location>
</feature>
<dbReference type="eggNOG" id="ENOG5033E14">
    <property type="taxonomic scope" value="Bacteria"/>
</dbReference>
<keyword evidence="3" id="KW-1185">Reference proteome</keyword>
<dbReference type="KEGG" id="pgm:PGRAT_26370"/>
<evidence type="ECO:0000313" key="2">
    <source>
        <dbReference type="EMBL" id="AIQ70754.1"/>
    </source>
</evidence>
<name>A0A089NNV5_9BACL</name>
<dbReference type="STRING" id="189425.PGRAT_26370"/>
<dbReference type="Proteomes" id="UP000029500">
    <property type="component" value="Chromosome"/>
</dbReference>
<feature type="signal peptide" evidence="1">
    <location>
        <begin position="1"/>
        <end position="23"/>
    </location>
</feature>
<sequence length="152" mass="16755">MLRTIVLFVCLSFGAWVTGCSQAGEKATGEVKLHSAEKIIAVFAEQELTLKKGEPKAENVFEMKLNGRTPQVFALNGKQVILYQFASAEDREEGWVEFGKRTATADLIPFNQLNEGSLLLFYVHGIHPADDEIHDRLAAALKALSSMEDTGE</sequence>
<protein>
    <recommendedName>
        <fullName evidence="4">Lipoprotein</fullName>
    </recommendedName>
</protein>
<accession>A0A089NNV5</accession>
<gene>
    <name evidence="2" type="ORF">PGRAT_26370</name>
</gene>
<dbReference type="PROSITE" id="PS51257">
    <property type="entry name" value="PROKAR_LIPOPROTEIN"/>
    <property type="match status" value="1"/>
</dbReference>
<keyword evidence="1" id="KW-0732">Signal</keyword>
<evidence type="ECO:0000256" key="1">
    <source>
        <dbReference type="SAM" id="SignalP"/>
    </source>
</evidence>
<dbReference type="RefSeq" id="WP_025706286.1">
    <property type="nucleotide sequence ID" value="NZ_CP009287.1"/>
</dbReference>
<evidence type="ECO:0008006" key="4">
    <source>
        <dbReference type="Google" id="ProtNLM"/>
    </source>
</evidence>
<dbReference type="EMBL" id="CP009287">
    <property type="protein sequence ID" value="AIQ70754.1"/>
    <property type="molecule type" value="Genomic_DNA"/>
</dbReference>